<gene>
    <name evidence="2" type="ORF">NAEGRDRAFT_81647</name>
</gene>
<feature type="coiled-coil region" evidence="1">
    <location>
        <begin position="97"/>
        <end position="124"/>
    </location>
</feature>
<keyword evidence="1" id="KW-0175">Coiled coil</keyword>
<dbReference type="InterPro" id="IPR011990">
    <property type="entry name" value="TPR-like_helical_dom_sf"/>
</dbReference>
<dbReference type="GeneID" id="8857788"/>
<evidence type="ECO:0000313" key="3">
    <source>
        <dbReference type="Proteomes" id="UP000006671"/>
    </source>
</evidence>
<reference evidence="2 3" key="1">
    <citation type="journal article" date="2010" name="Cell">
        <title>The genome of Naegleria gruberi illuminates early eukaryotic versatility.</title>
        <authorList>
            <person name="Fritz-Laylin L.K."/>
            <person name="Prochnik S.E."/>
            <person name="Ginger M.L."/>
            <person name="Dacks J.B."/>
            <person name="Carpenter M.L."/>
            <person name="Field M.C."/>
            <person name="Kuo A."/>
            <person name="Paredez A."/>
            <person name="Chapman J."/>
            <person name="Pham J."/>
            <person name="Shu S."/>
            <person name="Neupane R."/>
            <person name="Cipriano M."/>
            <person name="Mancuso J."/>
            <person name="Tu H."/>
            <person name="Salamov A."/>
            <person name="Lindquist E."/>
            <person name="Shapiro H."/>
            <person name="Lucas S."/>
            <person name="Grigoriev I.V."/>
            <person name="Cande W.Z."/>
            <person name="Fulton C."/>
            <person name="Rokhsar D.S."/>
            <person name="Dawson S.C."/>
        </authorList>
    </citation>
    <scope>NUCLEOTIDE SEQUENCE [LARGE SCALE GENOMIC DNA]</scope>
    <source>
        <strain evidence="2 3">NEG-M</strain>
    </source>
</reference>
<protein>
    <submittedName>
        <fullName evidence="2">Uncharacterized protein</fullName>
    </submittedName>
</protein>
<dbReference type="OrthoDB" id="10309201at2759"/>
<name>D2VXZ6_NAEGR</name>
<evidence type="ECO:0000256" key="1">
    <source>
        <dbReference type="SAM" id="Coils"/>
    </source>
</evidence>
<dbReference type="OMA" id="NFSHETE"/>
<dbReference type="RefSeq" id="XP_002671023.1">
    <property type="nucleotide sequence ID" value="XM_002670977.1"/>
</dbReference>
<dbReference type="KEGG" id="ngr:NAEGRDRAFT_81647"/>
<dbReference type="VEuPathDB" id="AmoebaDB:NAEGRDRAFT_81647"/>
<dbReference type="EMBL" id="GG738909">
    <property type="protein sequence ID" value="EFC38279.1"/>
    <property type="molecule type" value="Genomic_DNA"/>
</dbReference>
<dbReference type="AlphaFoldDB" id="D2VXZ6"/>
<dbReference type="Gene3D" id="1.25.40.10">
    <property type="entry name" value="Tetratricopeptide repeat domain"/>
    <property type="match status" value="1"/>
</dbReference>
<organism evidence="3">
    <name type="scientific">Naegleria gruberi</name>
    <name type="common">Amoeba</name>
    <dbReference type="NCBI Taxonomy" id="5762"/>
    <lineage>
        <taxon>Eukaryota</taxon>
        <taxon>Discoba</taxon>
        <taxon>Heterolobosea</taxon>
        <taxon>Tetramitia</taxon>
        <taxon>Eutetramitia</taxon>
        <taxon>Vahlkampfiidae</taxon>
        <taxon>Naegleria</taxon>
    </lineage>
</organism>
<dbReference type="InParanoid" id="D2VXZ6"/>
<sequence length="646" mass="73995">MKTLANKVLSSSIITASRGSSSSLKNGSILVGGSCGLMMINFNSVPLINVGKHHQLNFSMEIANRRNYHTTSSKMFFDLKKAKQQAAEKAVYSEQEQNELIKNYQVLEDKFKKLTENIIEYRRNHPTPVQLETNHLFVEVCDIINFCYKTFPKTNDPVNMQVRFFKSNVGMKSYVLMKKVELLMLKIVNQEWFPVETIRTQFNEENIMRSLSAVYPADTPVDDTLFLFAAYDASLSYAAYIPNIRDMVRPTTKENVIAAALFLFNRLKDFPIMAGEMRNYADHVFSDYEAAKLAYTTAKPIENEPDFHYNADKNAYSYLGKTFTEHEFDWFEDIETNIPIHLGNFIKALKVAAHFDGDRKQSIDILDECIKTDPKNIYIHYLKASCLDILTSSETDLNVVHNNYSDAIHHLEKALAYLANTPKLPLPTLAKTNFSHETEVPEKQVERINDLKFTPISLISASMYARAAESGVSIDLRHIYGAKGADFVRQAELYSRSPNGPYFYMIKGGCYYACDMYELAVNAYSSVERFESVVDPSFVIDSLCYAANGMIALGYSDKCLEAMDFYMEKYDNDARLVFQKILCKDYLCRSKDELRQVLKEFEQLKESIQDLKLTNPYIYSRVNVQTDARINEILAAINNPQVAERW</sequence>
<dbReference type="Proteomes" id="UP000006671">
    <property type="component" value="Unassembled WGS sequence"/>
</dbReference>
<accession>D2VXZ6</accession>
<dbReference type="SUPFAM" id="SSF48452">
    <property type="entry name" value="TPR-like"/>
    <property type="match status" value="2"/>
</dbReference>
<proteinExistence type="predicted"/>
<keyword evidence="3" id="KW-1185">Reference proteome</keyword>
<evidence type="ECO:0000313" key="2">
    <source>
        <dbReference type="EMBL" id="EFC38279.1"/>
    </source>
</evidence>